<accession>A0A1H0CA57</accession>
<dbReference type="Proteomes" id="UP000199370">
    <property type="component" value="Unassembled WGS sequence"/>
</dbReference>
<proteinExistence type="predicted"/>
<gene>
    <name evidence="2" type="ORF">SAMN05192554_1701</name>
</gene>
<sequence length="359" mass="38571">DGTKLWERKIGQVDGVATEVPWDIAEAGDGSLYVATDGGGWNVVKTTPEGEPVWIREWLPEWDDVVDYDPPLQICGTVNGGCVVAGGIGRGPDDDNYDSMVAATRFGPDAGLIWQRAAAVEPTDVQVIDVTIDDAVCVASNPGDYFRVDRFAPDSNIIQMDINLLEDNQGLEYYGGIYTDAVRLSDGGYVVSVSGAGGKRFDSEGNIVWNTIIDIVDSIYHRGKSVALGGKGYVATVGKIKRKATRPGWMVVMDIDDGRVESVHHFRDVDDGDKYRKAQQVVPTEDGFAVSGLQGRDRGTSTSLWVGGVSVEQDNTPDLVPTLAGLGAVGAGGWAVKKWRSDDEAEDDGSSSGWHDRIS</sequence>
<feature type="non-terminal residue" evidence="2">
    <location>
        <position position="1"/>
    </location>
</feature>
<dbReference type="EMBL" id="FNIA01000070">
    <property type="protein sequence ID" value="SDN54691.1"/>
    <property type="molecule type" value="Genomic_DNA"/>
</dbReference>
<name>A0A1H0CA57_9EURY</name>
<evidence type="ECO:0000313" key="3">
    <source>
        <dbReference type="Proteomes" id="UP000199370"/>
    </source>
</evidence>
<evidence type="ECO:0008006" key="4">
    <source>
        <dbReference type="Google" id="ProtNLM"/>
    </source>
</evidence>
<organism evidence="2 3">
    <name type="scientific">Haloarchaeobius iranensis</name>
    <dbReference type="NCBI Taxonomy" id="996166"/>
    <lineage>
        <taxon>Archaea</taxon>
        <taxon>Methanobacteriati</taxon>
        <taxon>Methanobacteriota</taxon>
        <taxon>Stenosarchaea group</taxon>
        <taxon>Halobacteria</taxon>
        <taxon>Halobacteriales</taxon>
        <taxon>Halorubellaceae</taxon>
        <taxon>Haloarchaeobius</taxon>
    </lineage>
</organism>
<reference evidence="2 3" key="1">
    <citation type="submission" date="2016-10" db="EMBL/GenBank/DDBJ databases">
        <authorList>
            <person name="de Groot N.N."/>
        </authorList>
    </citation>
    <scope>NUCLEOTIDE SEQUENCE [LARGE SCALE GENOMIC DNA]</scope>
    <source>
        <strain evidence="3">EB21,IBRC-M 10013,KCTC 4048</strain>
    </source>
</reference>
<dbReference type="AlphaFoldDB" id="A0A1H0CA57"/>
<evidence type="ECO:0000313" key="2">
    <source>
        <dbReference type="EMBL" id="SDN54691.1"/>
    </source>
</evidence>
<evidence type="ECO:0000256" key="1">
    <source>
        <dbReference type="SAM" id="MobiDB-lite"/>
    </source>
</evidence>
<feature type="region of interest" description="Disordered" evidence="1">
    <location>
        <begin position="339"/>
        <end position="359"/>
    </location>
</feature>
<keyword evidence="3" id="KW-1185">Reference proteome</keyword>
<dbReference type="RefSeq" id="WP_175526529.1">
    <property type="nucleotide sequence ID" value="NZ_FNIA01000070.1"/>
</dbReference>
<protein>
    <recommendedName>
        <fullName evidence="4">PQQ-like domain-containing protein</fullName>
    </recommendedName>
</protein>